<keyword evidence="1" id="KW-0547">Nucleotide-binding</keyword>
<comment type="caution">
    <text evidence="1">The sequence shown here is derived from an EMBL/GenBank/DDBJ whole genome shotgun (WGS) entry which is preliminary data.</text>
</comment>
<sequence length="444" mass="51428">MLEETRQSIYRKQVKIASLLLYQNILEQEVWESYVKLLHSLANFALDGHENSSRHLSYLFAYGKWFRAIAATGYNWRDYVILQILTSDNPFSRQSQTTPFDRLSIALVAAAKHDLKILEELSLWGGDKLVDWIESLDDRLVTWQLAESNMSKLPEIKRSLILKFQTADDWTQLLPELANYYQQSGTGIFTDYDAFRWRKGHLQGIPHPDLVQLSDLIGYETQRQTLYKNTEAFLSGYPALHVLLYGSRGTGKSSMVKSLMYAYRDRGLRIIEVTKNDLKDLPIIADIVRQSPQKFIIFVDDLSFEEESEDYKALKVVLEGNLSSQPNNLLVYATSNRRHLLREYFSDRPSLRDLSNSKEVNPWDTMQEKLSLSDRFGLTLTFLQADQEIYLKIVHHLAKRAGINLMNDDLDFRALQWATRHNGQSGRTAQQFVDFLQADLQIKN</sequence>
<dbReference type="RefSeq" id="WP_009626743.1">
    <property type="nucleotide sequence ID" value="NZ_VBTY01000057.1"/>
</dbReference>
<dbReference type="EMBL" id="VBTY01000057">
    <property type="protein sequence ID" value="MDG3494659.1"/>
    <property type="molecule type" value="Genomic_DNA"/>
</dbReference>
<dbReference type="Gene3D" id="3.40.50.300">
    <property type="entry name" value="P-loop containing nucleotide triphosphate hydrolases"/>
    <property type="match status" value="1"/>
</dbReference>
<accession>A0A9X4M875</accession>
<organism evidence="1 2">
    <name type="scientific">Pseudanabaena catenata USMAC16</name>
    <dbReference type="NCBI Taxonomy" id="1855837"/>
    <lineage>
        <taxon>Bacteria</taxon>
        <taxon>Bacillati</taxon>
        <taxon>Cyanobacteriota</taxon>
        <taxon>Cyanophyceae</taxon>
        <taxon>Pseudanabaenales</taxon>
        <taxon>Pseudanabaenaceae</taxon>
        <taxon>Pseudanabaena</taxon>
    </lineage>
</organism>
<dbReference type="InterPro" id="IPR008533">
    <property type="entry name" value="DUF815"/>
</dbReference>
<evidence type="ECO:0000313" key="1">
    <source>
        <dbReference type="EMBL" id="MDG3494659.1"/>
    </source>
</evidence>
<dbReference type="InterPro" id="IPR027417">
    <property type="entry name" value="P-loop_NTPase"/>
</dbReference>
<keyword evidence="2" id="KW-1185">Reference proteome</keyword>
<proteinExistence type="predicted"/>
<dbReference type="SUPFAM" id="SSF52540">
    <property type="entry name" value="P-loop containing nucleoside triphosphate hydrolases"/>
    <property type="match status" value="1"/>
</dbReference>
<evidence type="ECO:0000313" key="2">
    <source>
        <dbReference type="Proteomes" id="UP001152872"/>
    </source>
</evidence>
<protein>
    <submittedName>
        <fullName evidence="1">ATP-binding protein</fullName>
    </submittedName>
</protein>
<dbReference type="PANTHER" id="PTHR42935:SF1">
    <property type="entry name" value="SLR0930 PROTEIN"/>
    <property type="match status" value="1"/>
</dbReference>
<gene>
    <name evidence="1" type="ORF">FEV09_08805</name>
</gene>
<dbReference type="Pfam" id="PF05673">
    <property type="entry name" value="DUF815"/>
    <property type="match status" value="1"/>
</dbReference>
<name>A0A9X4M875_9CYAN</name>
<dbReference type="AlphaFoldDB" id="A0A9X4M875"/>
<reference evidence="1" key="1">
    <citation type="submission" date="2019-05" db="EMBL/GenBank/DDBJ databases">
        <title>Whole genome sequencing of Pseudanabaena catenata USMAC16.</title>
        <authorList>
            <person name="Khan Z."/>
            <person name="Omar W.M."/>
            <person name="Convey P."/>
            <person name="Merican F."/>
            <person name="Najimudin N."/>
        </authorList>
    </citation>
    <scope>NUCLEOTIDE SEQUENCE</scope>
    <source>
        <strain evidence="1">USMAC16</strain>
    </source>
</reference>
<dbReference type="GO" id="GO:0005524">
    <property type="term" value="F:ATP binding"/>
    <property type="evidence" value="ECO:0007669"/>
    <property type="project" value="UniProtKB-KW"/>
</dbReference>
<dbReference type="CDD" id="cd00009">
    <property type="entry name" value="AAA"/>
    <property type="match status" value="1"/>
</dbReference>
<dbReference type="Proteomes" id="UP001152872">
    <property type="component" value="Unassembled WGS sequence"/>
</dbReference>
<dbReference type="PANTHER" id="PTHR42935">
    <property type="entry name" value="SLR0930 PROTEIN"/>
    <property type="match status" value="1"/>
</dbReference>
<keyword evidence="1" id="KW-0067">ATP-binding</keyword>